<proteinExistence type="predicted"/>
<accession>A0A1I2V5T6</accession>
<dbReference type="Gene3D" id="1.20.1380.10">
    <property type="entry name" value="Replication modulator SeqA, C-terminal DNA-binding domain"/>
    <property type="match status" value="1"/>
</dbReference>
<reference evidence="2" key="1">
    <citation type="submission" date="2016-10" db="EMBL/GenBank/DDBJ databases">
        <authorList>
            <person name="Varghese N."/>
            <person name="Submissions S."/>
        </authorList>
    </citation>
    <scope>NUCLEOTIDE SEQUENCE [LARGE SCALE GENOMIC DNA]</scope>
    <source>
        <strain evidence="2">CGMCC 1.10971</strain>
    </source>
</reference>
<keyword evidence="2" id="KW-1185">Reference proteome</keyword>
<dbReference type="Proteomes" id="UP000198623">
    <property type="component" value="Unassembled WGS sequence"/>
</dbReference>
<dbReference type="OrthoDB" id="7067509at2"/>
<sequence length="69" mass="7600">MSKTITVSNDVYAAIVARRQDKDESENTILSRILLTAGNAEVTHAHAHKDGDNAHLILDSEMDHTIETD</sequence>
<dbReference type="InterPro" id="IPR036835">
    <property type="entry name" value="SeqA_DNA-bd_C_sf"/>
</dbReference>
<evidence type="ECO:0000313" key="1">
    <source>
        <dbReference type="EMBL" id="SFG83829.1"/>
    </source>
</evidence>
<dbReference type="GO" id="GO:0003677">
    <property type="term" value="F:DNA binding"/>
    <property type="evidence" value="ECO:0007669"/>
    <property type="project" value="InterPro"/>
</dbReference>
<dbReference type="RefSeq" id="WP_090729812.1">
    <property type="nucleotide sequence ID" value="NZ_FOOU01000015.1"/>
</dbReference>
<protein>
    <submittedName>
        <fullName evidence="1">Uncharacterized protein</fullName>
    </submittedName>
</protein>
<organism evidence="1 2">
    <name type="scientific">Neptunomonas qingdaonensis</name>
    <dbReference type="NCBI Taxonomy" id="1045558"/>
    <lineage>
        <taxon>Bacteria</taxon>
        <taxon>Pseudomonadati</taxon>
        <taxon>Pseudomonadota</taxon>
        <taxon>Gammaproteobacteria</taxon>
        <taxon>Oceanospirillales</taxon>
        <taxon>Oceanospirillaceae</taxon>
        <taxon>Neptunomonas</taxon>
    </lineage>
</organism>
<name>A0A1I2V5T6_9GAMM</name>
<dbReference type="AlphaFoldDB" id="A0A1I2V5T6"/>
<dbReference type="EMBL" id="FOOU01000015">
    <property type="protein sequence ID" value="SFG83829.1"/>
    <property type="molecule type" value="Genomic_DNA"/>
</dbReference>
<evidence type="ECO:0000313" key="2">
    <source>
        <dbReference type="Proteomes" id="UP000198623"/>
    </source>
</evidence>
<gene>
    <name evidence="1" type="ORF">SAMN05216175_11545</name>
</gene>